<protein>
    <submittedName>
        <fullName evidence="1">Uncharacterized protein</fullName>
    </submittedName>
</protein>
<name>A0AAN7CEJ4_9PEZI</name>
<organism evidence="1 2">
    <name type="scientific">Achaetomium macrosporum</name>
    <dbReference type="NCBI Taxonomy" id="79813"/>
    <lineage>
        <taxon>Eukaryota</taxon>
        <taxon>Fungi</taxon>
        <taxon>Dikarya</taxon>
        <taxon>Ascomycota</taxon>
        <taxon>Pezizomycotina</taxon>
        <taxon>Sordariomycetes</taxon>
        <taxon>Sordariomycetidae</taxon>
        <taxon>Sordariales</taxon>
        <taxon>Chaetomiaceae</taxon>
        <taxon>Achaetomium</taxon>
    </lineage>
</organism>
<proteinExistence type="predicted"/>
<keyword evidence="2" id="KW-1185">Reference proteome</keyword>
<dbReference type="AlphaFoldDB" id="A0AAN7CEJ4"/>
<sequence length="151" mass="16979">MCHQVAKHFLCLCPHRNDASRCAHAECLRIRAEAAIEDEGGVVGTGWYTRSSPRGGQRHRVWEPYAVVWEHCVAYRLQYTDKETGRVVAGFEEICGFGKRTSVKDKGDDEGKGKRTVEIRWEMGLCQDCLEGHLVSKKEEGKRNGDGVGRS</sequence>
<reference evidence="1" key="1">
    <citation type="journal article" date="2023" name="Mol. Phylogenet. Evol.">
        <title>Genome-scale phylogeny and comparative genomics of the fungal order Sordariales.</title>
        <authorList>
            <person name="Hensen N."/>
            <person name="Bonometti L."/>
            <person name="Westerberg I."/>
            <person name="Brannstrom I.O."/>
            <person name="Guillou S."/>
            <person name="Cros-Aarteil S."/>
            <person name="Calhoun S."/>
            <person name="Haridas S."/>
            <person name="Kuo A."/>
            <person name="Mondo S."/>
            <person name="Pangilinan J."/>
            <person name="Riley R."/>
            <person name="LaButti K."/>
            <person name="Andreopoulos B."/>
            <person name="Lipzen A."/>
            <person name="Chen C."/>
            <person name="Yan M."/>
            <person name="Daum C."/>
            <person name="Ng V."/>
            <person name="Clum A."/>
            <person name="Steindorff A."/>
            <person name="Ohm R.A."/>
            <person name="Martin F."/>
            <person name="Silar P."/>
            <person name="Natvig D.O."/>
            <person name="Lalanne C."/>
            <person name="Gautier V."/>
            <person name="Ament-Velasquez S.L."/>
            <person name="Kruys A."/>
            <person name="Hutchinson M.I."/>
            <person name="Powell A.J."/>
            <person name="Barry K."/>
            <person name="Miller A.N."/>
            <person name="Grigoriev I.V."/>
            <person name="Debuchy R."/>
            <person name="Gladieux P."/>
            <person name="Hiltunen Thoren M."/>
            <person name="Johannesson H."/>
        </authorList>
    </citation>
    <scope>NUCLEOTIDE SEQUENCE</scope>
    <source>
        <strain evidence="1">CBS 532.94</strain>
    </source>
</reference>
<evidence type="ECO:0000313" key="1">
    <source>
        <dbReference type="EMBL" id="KAK4240599.1"/>
    </source>
</evidence>
<reference evidence="1" key="2">
    <citation type="submission" date="2023-05" db="EMBL/GenBank/DDBJ databases">
        <authorList>
            <consortium name="Lawrence Berkeley National Laboratory"/>
            <person name="Steindorff A."/>
            <person name="Hensen N."/>
            <person name="Bonometti L."/>
            <person name="Westerberg I."/>
            <person name="Brannstrom I.O."/>
            <person name="Guillou S."/>
            <person name="Cros-Aarteil S."/>
            <person name="Calhoun S."/>
            <person name="Haridas S."/>
            <person name="Kuo A."/>
            <person name="Mondo S."/>
            <person name="Pangilinan J."/>
            <person name="Riley R."/>
            <person name="Labutti K."/>
            <person name="Andreopoulos B."/>
            <person name="Lipzen A."/>
            <person name="Chen C."/>
            <person name="Yanf M."/>
            <person name="Daum C."/>
            <person name="Ng V."/>
            <person name="Clum A."/>
            <person name="Ohm R."/>
            <person name="Martin F."/>
            <person name="Silar P."/>
            <person name="Natvig D."/>
            <person name="Lalanne C."/>
            <person name="Gautier V."/>
            <person name="Ament-Velasquez S.L."/>
            <person name="Kruys A."/>
            <person name="Hutchinson M.I."/>
            <person name="Powell A.J."/>
            <person name="Barry K."/>
            <person name="Miller A.N."/>
            <person name="Grigoriev I.V."/>
            <person name="Debuchy R."/>
            <person name="Gladieux P."/>
            <person name="Thoren M.H."/>
            <person name="Johannesson H."/>
        </authorList>
    </citation>
    <scope>NUCLEOTIDE SEQUENCE</scope>
    <source>
        <strain evidence="1">CBS 532.94</strain>
    </source>
</reference>
<dbReference type="EMBL" id="MU860037">
    <property type="protein sequence ID" value="KAK4240599.1"/>
    <property type="molecule type" value="Genomic_DNA"/>
</dbReference>
<evidence type="ECO:0000313" key="2">
    <source>
        <dbReference type="Proteomes" id="UP001303760"/>
    </source>
</evidence>
<dbReference type="Proteomes" id="UP001303760">
    <property type="component" value="Unassembled WGS sequence"/>
</dbReference>
<gene>
    <name evidence="1" type="ORF">C8A03DRAFT_41912</name>
</gene>
<accession>A0AAN7CEJ4</accession>
<comment type="caution">
    <text evidence="1">The sequence shown here is derived from an EMBL/GenBank/DDBJ whole genome shotgun (WGS) entry which is preliminary data.</text>
</comment>